<comment type="caution">
    <text evidence="1">The sequence shown here is derived from an EMBL/GenBank/DDBJ whole genome shotgun (WGS) entry which is preliminary data.</text>
</comment>
<evidence type="ECO:0000313" key="1">
    <source>
        <dbReference type="EMBL" id="GIQ87307.1"/>
    </source>
</evidence>
<keyword evidence="2" id="KW-1185">Reference proteome</keyword>
<dbReference type="Proteomes" id="UP000265618">
    <property type="component" value="Unassembled WGS sequence"/>
</dbReference>
<organism evidence="1 2">
    <name type="scientific">Kipferlia bialata</name>
    <dbReference type="NCBI Taxonomy" id="797122"/>
    <lineage>
        <taxon>Eukaryota</taxon>
        <taxon>Metamonada</taxon>
        <taxon>Carpediemonas-like organisms</taxon>
        <taxon>Kipferlia</taxon>
    </lineage>
</organism>
<name>A0A9K3D3G2_9EUKA</name>
<sequence>MQNQPPQKGNLWAENLRKTLSDDAELIFDFISSYALEDGSMPNQDAIKAFAQGDTRDIPVDLSCMAQWLRDTGKNGKGGGLVDRIEANTPEYMRLIRRAIEQYIETNRVEISYAADSALDMAASKRSSMSVPGLTDELLNKLKYRFDVRLIPRSTATIPLRELDSEKIGEWEYI</sequence>
<proteinExistence type="predicted"/>
<dbReference type="AlphaFoldDB" id="A0A9K3D3G2"/>
<protein>
    <submittedName>
        <fullName evidence="1">Uncharacterized protein</fullName>
    </submittedName>
</protein>
<accession>A0A9K3D3G2</accession>
<gene>
    <name evidence="1" type="ORF">KIPB_009318</name>
</gene>
<dbReference type="EMBL" id="BDIP01003124">
    <property type="protein sequence ID" value="GIQ87307.1"/>
    <property type="molecule type" value="Genomic_DNA"/>
</dbReference>
<reference evidence="1 2" key="1">
    <citation type="journal article" date="2018" name="PLoS ONE">
        <title>The draft genome of Kipferlia bialata reveals reductive genome evolution in fornicate parasites.</title>
        <authorList>
            <person name="Tanifuji G."/>
            <person name="Takabayashi S."/>
            <person name="Kume K."/>
            <person name="Takagi M."/>
            <person name="Nakayama T."/>
            <person name="Kamikawa R."/>
            <person name="Inagaki Y."/>
            <person name="Hashimoto T."/>
        </authorList>
    </citation>
    <scope>NUCLEOTIDE SEQUENCE [LARGE SCALE GENOMIC DNA]</scope>
    <source>
        <strain evidence="1">NY0173</strain>
    </source>
</reference>
<evidence type="ECO:0000313" key="2">
    <source>
        <dbReference type="Proteomes" id="UP000265618"/>
    </source>
</evidence>